<protein>
    <submittedName>
        <fullName evidence="8">MFS transporter</fullName>
    </submittedName>
</protein>
<keyword evidence="3 6" id="KW-0812">Transmembrane</keyword>
<organism evidence="8 9">
    <name type="scientific">Rossellomorea vietnamensis</name>
    <dbReference type="NCBI Taxonomy" id="218284"/>
    <lineage>
        <taxon>Bacteria</taxon>
        <taxon>Bacillati</taxon>
        <taxon>Bacillota</taxon>
        <taxon>Bacilli</taxon>
        <taxon>Bacillales</taxon>
        <taxon>Bacillaceae</taxon>
        <taxon>Rossellomorea</taxon>
    </lineage>
</organism>
<feature type="transmembrane region" description="Helical" evidence="6">
    <location>
        <begin position="46"/>
        <end position="66"/>
    </location>
</feature>
<gene>
    <name evidence="8" type="ORF">FZC79_16445</name>
</gene>
<reference evidence="8 9" key="1">
    <citation type="submission" date="2019-08" db="EMBL/GenBank/DDBJ databases">
        <title>Bacillus genomes from the desert of Cuatro Cienegas, Coahuila.</title>
        <authorList>
            <person name="Olmedo-Alvarez G."/>
        </authorList>
    </citation>
    <scope>NUCLEOTIDE SEQUENCE [LARGE SCALE GENOMIC DNA]</scope>
    <source>
        <strain evidence="8 9">CH40_1T</strain>
    </source>
</reference>
<feature type="transmembrane region" description="Helical" evidence="6">
    <location>
        <begin position="218"/>
        <end position="239"/>
    </location>
</feature>
<dbReference type="SUPFAM" id="SSF103473">
    <property type="entry name" value="MFS general substrate transporter"/>
    <property type="match status" value="1"/>
</dbReference>
<dbReference type="PANTHER" id="PTHR23530:SF1">
    <property type="entry name" value="PERMEASE, MAJOR FACILITATOR SUPERFAMILY-RELATED"/>
    <property type="match status" value="1"/>
</dbReference>
<feature type="transmembrane region" description="Helical" evidence="6">
    <location>
        <begin position="142"/>
        <end position="160"/>
    </location>
</feature>
<dbReference type="GO" id="GO:0022857">
    <property type="term" value="F:transmembrane transporter activity"/>
    <property type="evidence" value="ECO:0007669"/>
    <property type="project" value="InterPro"/>
</dbReference>
<evidence type="ECO:0000313" key="9">
    <source>
        <dbReference type="Proteomes" id="UP000323317"/>
    </source>
</evidence>
<dbReference type="AlphaFoldDB" id="A0A5D4KB95"/>
<keyword evidence="4 6" id="KW-1133">Transmembrane helix</keyword>
<evidence type="ECO:0000256" key="2">
    <source>
        <dbReference type="ARBA" id="ARBA00022448"/>
    </source>
</evidence>
<evidence type="ECO:0000256" key="6">
    <source>
        <dbReference type="SAM" id="Phobius"/>
    </source>
</evidence>
<feature type="transmembrane region" description="Helical" evidence="6">
    <location>
        <begin position="251"/>
        <end position="275"/>
    </location>
</feature>
<dbReference type="PANTHER" id="PTHR23530">
    <property type="entry name" value="TRANSPORT PROTEIN-RELATED"/>
    <property type="match status" value="1"/>
</dbReference>
<dbReference type="Pfam" id="PF07690">
    <property type="entry name" value="MFS_1"/>
    <property type="match status" value="1"/>
</dbReference>
<accession>A0A5D4KB95</accession>
<dbReference type="InterPro" id="IPR020846">
    <property type="entry name" value="MFS_dom"/>
</dbReference>
<dbReference type="Gene3D" id="1.20.1250.20">
    <property type="entry name" value="MFS general substrate transporter like domains"/>
    <property type="match status" value="1"/>
</dbReference>
<feature type="domain" description="Major facilitator superfamily (MFS) profile" evidence="7">
    <location>
        <begin position="1"/>
        <end position="396"/>
    </location>
</feature>
<evidence type="ECO:0000256" key="4">
    <source>
        <dbReference type="ARBA" id="ARBA00022989"/>
    </source>
</evidence>
<dbReference type="InterPro" id="IPR011701">
    <property type="entry name" value="MFS"/>
</dbReference>
<feature type="transmembrane region" description="Helical" evidence="6">
    <location>
        <begin position="372"/>
        <end position="389"/>
    </location>
</feature>
<dbReference type="GO" id="GO:0005886">
    <property type="term" value="C:plasma membrane"/>
    <property type="evidence" value="ECO:0007669"/>
    <property type="project" value="UniProtKB-SubCell"/>
</dbReference>
<feature type="transmembrane region" description="Helical" evidence="6">
    <location>
        <begin position="344"/>
        <end position="366"/>
    </location>
</feature>
<feature type="transmembrane region" description="Helical" evidence="6">
    <location>
        <begin position="73"/>
        <end position="93"/>
    </location>
</feature>
<dbReference type="InterPro" id="IPR036259">
    <property type="entry name" value="MFS_trans_sf"/>
</dbReference>
<comment type="caution">
    <text evidence="8">The sequence shown here is derived from an EMBL/GenBank/DDBJ whole genome shotgun (WGS) entry which is preliminary data.</text>
</comment>
<dbReference type="EMBL" id="VTEH01000014">
    <property type="protein sequence ID" value="TYR74040.1"/>
    <property type="molecule type" value="Genomic_DNA"/>
</dbReference>
<evidence type="ECO:0000313" key="8">
    <source>
        <dbReference type="EMBL" id="TYR74040.1"/>
    </source>
</evidence>
<dbReference type="PROSITE" id="PS50850">
    <property type="entry name" value="MFS"/>
    <property type="match status" value="1"/>
</dbReference>
<dbReference type="InterPro" id="IPR053160">
    <property type="entry name" value="MFS_DHA3_Transporter"/>
</dbReference>
<keyword evidence="5 6" id="KW-0472">Membrane</keyword>
<dbReference type="RefSeq" id="WP_148947873.1">
    <property type="nucleotide sequence ID" value="NZ_VTEH01000014.1"/>
</dbReference>
<evidence type="ECO:0000256" key="3">
    <source>
        <dbReference type="ARBA" id="ARBA00022692"/>
    </source>
</evidence>
<feature type="transmembrane region" description="Helical" evidence="6">
    <location>
        <begin position="166"/>
        <end position="188"/>
    </location>
</feature>
<proteinExistence type="predicted"/>
<dbReference type="Proteomes" id="UP000323317">
    <property type="component" value="Unassembled WGS sequence"/>
</dbReference>
<comment type="subcellular location">
    <subcellularLocation>
        <location evidence="1">Cell membrane</location>
        <topology evidence="1">Multi-pass membrane protein</topology>
    </subcellularLocation>
</comment>
<feature type="transmembrane region" description="Helical" evidence="6">
    <location>
        <begin position="12"/>
        <end position="34"/>
    </location>
</feature>
<sequence>MKKQTIASHNIRALFWVQFFGTISFLQPVITLFYMERGLNSSDILIVLMFWSGAVLLGEVPTGIFADRFGAKASFITGTILKFLSIAMLLFAYEPWMFFLYSALNGFSVTFFSGADEALIYDSLKESKENDFMDRAMGKIQSAGFISSIFAVLFGSYLAKDLQDDQFQFLILLSLAFHVVEIIFVMTVKNPKTETSYRENPFSQVKQGLTVIRKAPQLLIMFLNVTLVFIPAGAVYGYFDQPLMTDAGLPVYLLGVMYACSALLGFFASNSIGWLTGKFSRIILMHATGLFAVAGLLISALLSETLWVVLGAFFLLRYVRAIRYPIYSQLSNDLIPSGIRATTISLLSIVDSALDLLVFGILSYVALSGFEAVLYGSAAIALIGTLLPIKKVKRQDSKAALSALKND</sequence>
<evidence type="ECO:0000256" key="1">
    <source>
        <dbReference type="ARBA" id="ARBA00004651"/>
    </source>
</evidence>
<name>A0A5D4KB95_9BACI</name>
<evidence type="ECO:0000256" key="5">
    <source>
        <dbReference type="ARBA" id="ARBA00023136"/>
    </source>
</evidence>
<keyword evidence="2" id="KW-0813">Transport</keyword>
<evidence type="ECO:0000259" key="7">
    <source>
        <dbReference type="PROSITE" id="PS50850"/>
    </source>
</evidence>